<proteinExistence type="predicted"/>
<dbReference type="SMART" id="SM00342">
    <property type="entry name" value="HTH_ARAC"/>
    <property type="match status" value="1"/>
</dbReference>
<feature type="domain" description="HTH araC/xylS-type" evidence="4">
    <location>
        <begin position="78"/>
        <end position="156"/>
    </location>
</feature>
<dbReference type="AlphaFoldDB" id="A0A2P6AS64"/>
<dbReference type="InterPro" id="IPR018060">
    <property type="entry name" value="HTH_AraC"/>
</dbReference>
<dbReference type="EMBL" id="PTQZ01000135">
    <property type="protein sequence ID" value="PQA41133.1"/>
    <property type="molecule type" value="Genomic_DNA"/>
</dbReference>
<keyword evidence="1" id="KW-0805">Transcription regulation</keyword>
<evidence type="ECO:0000256" key="3">
    <source>
        <dbReference type="ARBA" id="ARBA00023163"/>
    </source>
</evidence>
<keyword evidence="2" id="KW-0238">DNA-binding</keyword>
<reference evidence="6" key="1">
    <citation type="submission" date="2018-02" db="EMBL/GenBank/DDBJ databases">
        <title>Genome sequencing of Solimonas sp. HR-BB.</title>
        <authorList>
            <person name="Lee Y."/>
            <person name="Jeon C.O."/>
        </authorList>
    </citation>
    <scope>NUCLEOTIDE SEQUENCE [LARGE SCALE GENOMIC DNA]</scope>
    <source>
        <strain evidence="6">HR-E</strain>
    </source>
</reference>
<evidence type="ECO:0000259" key="4">
    <source>
        <dbReference type="PROSITE" id="PS01124"/>
    </source>
</evidence>
<evidence type="ECO:0000313" key="6">
    <source>
        <dbReference type="Proteomes" id="UP000243900"/>
    </source>
</evidence>
<dbReference type="GO" id="GO:0003700">
    <property type="term" value="F:DNA-binding transcription factor activity"/>
    <property type="evidence" value="ECO:0007669"/>
    <property type="project" value="InterPro"/>
</dbReference>
<feature type="non-terminal residue" evidence="5">
    <location>
        <position position="1"/>
    </location>
</feature>
<dbReference type="PANTHER" id="PTHR47894">
    <property type="entry name" value="HTH-TYPE TRANSCRIPTIONAL REGULATOR GADX"/>
    <property type="match status" value="1"/>
</dbReference>
<dbReference type="Pfam" id="PF12833">
    <property type="entry name" value="HTH_18"/>
    <property type="match status" value="1"/>
</dbReference>
<comment type="caution">
    <text evidence="5">The sequence shown here is derived from an EMBL/GenBank/DDBJ whole genome shotgun (WGS) entry which is preliminary data.</text>
</comment>
<sequence length="168" mass="18863">YEALLGCPVSFGADAYALRFPAVWLERRLDLADAGSSDMVMQEARRQLARMPLLNLENRLRAACFRALPGPLPEAAALAGALGLQPRQLRQYLGQQGINLRVLHDDVRREAALFWLRAGHDDLASLAQACGFSEQSAFQRAFRRWTGRTPGIWQDEHRNDLSIDPFFA</sequence>
<name>A0A2P6AS64_9GAMM</name>
<dbReference type="Gene3D" id="1.10.10.60">
    <property type="entry name" value="Homeodomain-like"/>
    <property type="match status" value="1"/>
</dbReference>
<dbReference type="RefSeq" id="WP_146089243.1">
    <property type="nucleotide sequence ID" value="NZ_PTQZ01000135.1"/>
</dbReference>
<evidence type="ECO:0000256" key="1">
    <source>
        <dbReference type="ARBA" id="ARBA00023015"/>
    </source>
</evidence>
<protein>
    <submittedName>
        <fullName evidence="5">AraC family transcriptional regulator</fullName>
    </submittedName>
</protein>
<dbReference type="SUPFAM" id="SSF46689">
    <property type="entry name" value="Homeodomain-like"/>
    <property type="match status" value="1"/>
</dbReference>
<evidence type="ECO:0000256" key="2">
    <source>
        <dbReference type="ARBA" id="ARBA00023125"/>
    </source>
</evidence>
<dbReference type="InterPro" id="IPR009057">
    <property type="entry name" value="Homeodomain-like_sf"/>
</dbReference>
<dbReference type="GO" id="GO:0005829">
    <property type="term" value="C:cytosol"/>
    <property type="evidence" value="ECO:0007669"/>
    <property type="project" value="TreeGrafter"/>
</dbReference>
<accession>A0A2P6AS64</accession>
<dbReference type="OrthoDB" id="5582699at2"/>
<dbReference type="Proteomes" id="UP000243900">
    <property type="component" value="Unassembled WGS sequence"/>
</dbReference>
<gene>
    <name evidence="5" type="ORF">C5O18_06325</name>
</gene>
<evidence type="ECO:0000313" key="5">
    <source>
        <dbReference type="EMBL" id="PQA41133.1"/>
    </source>
</evidence>
<organism evidence="5 6">
    <name type="scientific">Amnimonas aquatica</name>
    <dbReference type="NCBI Taxonomy" id="2094561"/>
    <lineage>
        <taxon>Bacteria</taxon>
        <taxon>Pseudomonadati</taxon>
        <taxon>Pseudomonadota</taxon>
        <taxon>Gammaproteobacteria</taxon>
        <taxon>Moraxellales</taxon>
        <taxon>Moraxellaceae</taxon>
        <taxon>Amnimonas</taxon>
    </lineage>
</organism>
<keyword evidence="6" id="KW-1185">Reference proteome</keyword>
<keyword evidence="3" id="KW-0804">Transcription</keyword>
<dbReference type="PROSITE" id="PS01124">
    <property type="entry name" value="HTH_ARAC_FAMILY_2"/>
    <property type="match status" value="1"/>
</dbReference>
<dbReference type="GO" id="GO:0000976">
    <property type="term" value="F:transcription cis-regulatory region binding"/>
    <property type="evidence" value="ECO:0007669"/>
    <property type="project" value="TreeGrafter"/>
</dbReference>
<dbReference type="PANTHER" id="PTHR47894:SF1">
    <property type="entry name" value="HTH-TYPE TRANSCRIPTIONAL REGULATOR VQSM"/>
    <property type="match status" value="1"/>
</dbReference>